<comment type="catalytic activity">
    <reaction evidence="7">
        <text>adenosine(1518)/adenosine(1519) in 16S rRNA + 4 S-adenosyl-L-methionine = N(6)-dimethyladenosine(1518)/N(6)-dimethyladenosine(1519) in 16S rRNA + 4 S-adenosyl-L-homocysteine + 4 H(+)</text>
        <dbReference type="Rhea" id="RHEA:19609"/>
        <dbReference type="Rhea" id="RHEA-COMP:10232"/>
        <dbReference type="Rhea" id="RHEA-COMP:10233"/>
        <dbReference type="ChEBI" id="CHEBI:15378"/>
        <dbReference type="ChEBI" id="CHEBI:57856"/>
        <dbReference type="ChEBI" id="CHEBI:59789"/>
        <dbReference type="ChEBI" id="CHEBI:74411"/>
        <dbReference type="ChEBI" id="CHEBI:74493"/>
        <dbReference type="EC" id="2.1.1.182"/>
    </reaction>
</comment>
<evidence type="ECO:0000256" key="7">
    <source>
        <dbReference type="HAMAP-Rule" id="MF_00607"/>
    </source>
</evidence>
<evidence type="ECO:0000256" key="2">
    <source>
        <dbReference type="ARBA" id="ARBA00022552"/>
    </source>
</evidence>
<comment type="caution">
    <text evidence="10">The sequence shown here is derived from an EMBL/GenBank/DDBJ whole genome shotgun (WGS) entry which is preliminary data.</text>
</comment>
<dbReference type="PANTHER" id="PTHR11727">
    <property type="entry name" value="DIMETHYLADENOSINE TRANSFERASE"/>
    <property type="match status" value="1"/>
</dbReference>
<keyword evidence="1 7" id="KW-0963">Cytoplasm</keyword>
<name>A0A2M8LHE5_9BACT</name>
<evidence type="ECO:0000256" key="4">
    <source>
        <dbReference type="ARBA" id="ARBA00022679"/>
    </source>
</evidence>
<dbReference type="GO" id="GO:0005829">
    <property type="term" value="C:cytosol"/>
    <property type="evidence" value="ECO:0007669"/>
    <property type="project" value="TreeGrafter"/>
</dbReference>
<evidence type="ECO:0000313" key="11">
    <source>
        <dbReference type="Proteomes" id="UP000231436"/>
    </source>
</evidence>
<dbReference type="CDD" id="cd02440">
    <property type="entry name" value="AdoMet_MTases"/>
    <property type="match status" value="1"/>
</dbReference>
<feature type="binding site" evidence="7 8">
    <location>
        <position position="14"/>
    </location>
    <ligand>
        <name>S-adenosyl-L-methionine</name>
        <dbReference type="ChEBI" id="CHEBI:59789"/>
    </ligand>
</feature>
<dbReference type="AlphaFoldDB" id="A0A2M8LHE5"/>
<feature type="binding site" evidence="7 8">
    <location>
        <position position="39"/>
    </location>
    <ligand>
        <name>S-adenosyl-L-methionine</name>
        <dbReference type="ChEBI" id="CHEBI:59789"/>
    </ligand>
</feature>
<feature type="domain" description="Ribosomal RNA adenine methylase transferase N-terminal" evidence="9">
    <location>
        <begin position="19"/>
        <end position="184"/>
    </location>
</feature>
<feature type="binding site" evidence="7 8">
    <location>
        <position position="101"/>
    </location>
    <ligand>
        <name>S-adenosyl-L-methionine</name>
        <dbReference type="ChEBI" id="CHEBI:59789"/>
    </ligand>
</feature>
<organism evidence="10 11">
    <name type="scientific">Candidatus Uhrbacteria bacterium CG10_big_fil_rev_8_21_14_0_10_48_16</name>
    <dbReference type="NCBI Taxonomy" id="1975038"/>
    <lineage>
        <taxon>Bacteria</taxon>
        <taxon>Candidatus Uhriibacteriota</taxon>
    </lineage>
</organism>
<proteinExistence type="inferred from homology"/>
<dbReference type="SUPFAM" id="SSF53335">
    <property type="entry name" value="S-adenosyl-L-methionine-dependent methyltransferases"/>
    <property type="match status" value="1"/>
</dbReference>
<dbReference type="GO" id="GO:0003723">
    <property type="term" value="F:RNA binding"/>
    <property type="evidence" value="ECO:0007669"/>
    <property type="project" value="UniProtKB-UniRule"/>
</dbReference>
<dbReference type="InterPro" id="IPR001737">
    <property type="entry name" value="KsgA/Erm"/>
</dbReference>
<dbReference type="Pfam" id="PF00398">
    <property type="entry name" value="RrnaAD"/>
    <property type="match status" value="1"/>
</dbReference>
<sequence>MMPRAKKSFGQNWLVDESVVEKIVKASEIVPGETVLEIGPGTGVLTRALLDAGAHVVAIEADETLIKPLREEFEDRIELIHGDILSSEMIFPTQEYKLVANIPYNITSDILRRFLTKEPKPTRMVLMVQKEVADRITATPPHMSLLSIMCQFYAQCRRVSKVPAGAFRPMPKVDSAVVRLDLLDPLERWGIDPEQAIRLAKIGFSSRRKQLHGLLKHLPGLDSERMKKTLSELNLDPQIRAEALTIENWVELTHKLEE</sequence>
<reference evidence="11" key="1">
    <citation type="submission" date="2017-09" db="EMBL/GenBank/DDBJ databases">
        <title>Depth-based differentiation of microbial function through sediment-hosted aquifers and enrichment of novel symbionts in the deep terrestrial subsurface.</title>
        <authorList>
            <person name="Probst A.J."/>
            <person name="Ladd B."/>
            <person name="Jarett J.K."/>
            <person name="Geller-Mcgrath D.E."/>
            <person name="Sieber C.M.K."/>
            <person name="Emerson J.B."/>
            <person name="Anantharaman K."/>
            <person name="Thomas B.C."/>
            <person name="Malmstrom R."/>
            <person name="Stieglmeier M."/>
            <person name="Klingl A."/>
            <person name="Woyke T."/>
            <person name="Ryan C.M."/>
            <person name="Banfield J.F."/>
        </authorList>
    </citation>
    <scope>NUCLEOTIDE SEQUENCE [LARGE SCALE GENOMIC DNA]</scope>
</reference>
<dbReference type="InterPro" id="IPR011530">
    <property type="entry name" value="rRNA_adenine_dimethylase"/>
</dbReference>
<dbReference type="Gene3D" id="1.10.8.100">
    <property type="entry name" value="Ribosomal RNA adenine dimethylase-like, domain 2"/>
    <property type="match status" value="1"/>
</dbReference>
<evidence type="ECO:0000259" key="9">
    <source>
        <dbReference type="SMART" id="SM00650"/>
    </source>
</evidence>
<keyword evidence="2 7" id="KW-0698">rRNA processing</keyword>
<evidence type="ECO:0000256" key="6">
    <source>
        <dbReference type="ARBA" id="ARBA00022884"/>
    </source>
</evidence>
<dbReference type="InterPro" id="IPR020598">
    <property type="entry name" value="rRNA_Ade_methylase_Trfase_N"/>
</dbReference>
<accession>A0A2M8LHE5</accession>
<evidence type="ECO:0000256" key="8">
    <source>
        <dbReference type="PROSITE-ProRule" id="PRU01026"/>
    </source>
</evidence>
<dbReference type="GO" id="GO:0052908">
    <property type="term" value="F:16S rRNA (adenine(1518)-N(6)/adenine(1519)-N(6))-dimethyltransferase activity"/>
    <property type="evidence" value="ECO:0007669"/>
    <property type="project" value="UniProtKB-EC"/>
</dbReference>
<feature type="binding site" evidence="7 8">
    <location>
        <position position="60"/>
    </location>
    <ligand>
        <name>S-adenosyl-L-methionine</name>
        <dbReference type="ChEBI" id="CHEBI:59789"/>
    </ligand>
</feature>
<feature type="binding site" evidence="7 8">
    <location>
        <position position="12"/>
    </location>
    <ligand>
        <name>S-adenosyl-L-methionine</name>
        <dbReference type="ChEBI" id="CHEBI:59789"/>
    </ligand>
</feature>
<dbReference type="HAMAP" id="MF_00607">
    <property type="entry name" value="16SrRNA_methyltr_A"/>
    <property type="match status" value="1"/>
</dbReference>
<dbReference type="EC" id="2.1.1.182" evidence="7"/>
<dbReference type="InterPro" id="IPR020596">
    <property type="entry name" value="rRNA_Ade_Mease_Trfase_CS"/>
</dbReference>
<dbReference type="PROSITE" id="PS51689">
    <property type="entry name" value="SAM_RNA_A_N6_MT"/>
    <property type="match status" value="1"/>
</dbReference>
<evidence type="ECO:0000256" key="5">
    <source>
        <dbReference type="ARBA" id="ARBA00022691"/>
    </source>
</evidence>
<keyword evidence="5 7" id="KW-0949">S-adenosyl-L-methionine</keyword>
<dbReference type="Gene3D" id="3.40.50.150">
    <property type="entry name" value="Vaccinia Virus protein VP39"/>
    <property type="match status" value="1"/>
</dbReference>
<dbReference type="InterPro" id="IPR029063">
    <property type="entry name" value="SAM-dependent_MTases_sf"/>
</dbReference>
<evidence type="ECO:0000313" key="10">
    <source>
        <dbReference type="EMBL" id="PJE76864.1"/>
    </source>
</evidence>
<dbReference type="Proteomes" id="UP000231436">
    <property type="component" value="Unassembled WGS sequence"/>
</dbReference>
<comment type="function">
    <text evidence="7">Specifically dimethylates two adjacent adenosines (A1518 and A1519) in the loop of a conserved hairpin near the 3'-end of 16S rRNA in the 30S particle. May play a critical role in biogenesis of 30S subunits.</text>
</comment>
<dbReference type="InterPro" id="IPR023165">
    <property type="entry name" value="rRNA_Ade_diMease-like_C"/>
</dbReference>
<comment type="similarity">
    <text evidence="7">Belongs to the class I-like SAM-binding methyltransferase superfamily. rRNA adenine N(6)-methyltransferase family. RsmA subfamily.</text>
</comment>
<dbReference type="EMBL" id="PFEU01000008">
    <property type="protein sequence ID" value="PJE76864.1"/>
    <property type="molecule type" value="Genomic_DNA"/>
</dbReference>
<keyword evidence="3 7" id="KW-0489">Methyltransferase</keyword>
<dbReference type="NCBIfam" id="TIGR00755">
    <property type="entry name" value="ksgA"/>
    <property type="match status" value="1"/>
</dbReference>
<evidence type="ECO:0000256" key="1">
    <source>
        <dbReference type="ARBA" id="ARBA00022490"/>
    </source>
</evidence>
<dbReference type="SMART" id="SM00650">
    <property type="entry name" value="rADc"/>
    <property type="match status" value="1"/>
</dbReference>
<feature type="binding site" evidence="7 8">
    <location>
        <position position="83"/>
    </location>
    <ligand>
        <name>S-adenosyl-L-methionine</name>
        <dbReference type="ChEBI" id="CHEBI:59789"/>
    </ligand>
</feature>
<comment type="subcellular location">
    <subcellularLocation>
        <location evidence="7">Cytoplasm</location>
    </subcellularLocation>
</comment>
<keyword evidence="4 7" id="KW-0808">Transferase</keyword>
<dbReference type="PROSITE" id="PS01131">
    <property type="entry name" value="RRNA_A_DIMETH"/>
    <property type="match status" value="1"/>
</dbReference>
<evidence type="ECO:0000256" key="3">
    <source>
        <dbReference type="ARBA" id="ARBA00022603"/>
    </source>
</evidence>
<protein>
    <recommendedName>
        <fullName evidence="7">Ribosomal RNA small subunit methyltransferase A</fullName>
        <ecNumber evidence="7">2.1.1.182</ecNumber>
    </recommendedName>
    <alternativeName>
        <fullName evidence="7">16S rRNA (adenine(1518)-N(6)/adenine(1519)-N(6))-dimethyltransferase</fullName>
    </alternativeName>
    <alternativeName>
        <fullName evidence="7">16S rRNA dimethyladenosine transferase</fullName>
    </alternativeName>
    <alternativeName>
        <fullName evidence="7">16S rRNA dimethylase</fullName>
    </alternativeName>
    <alternativeName>
        <fullName evidence="7">S-adenosylmethionine-6-N', N'-adenosyl(rRNA) dimethyltransferase</fullName>
    </alternativeName>
</protein>
<gene>
    <name evidence="7 10" type="primary">rsmA</name>
    <name evidence="7" type="synonym">ksgA</name>
    <name evidence="10" type="ORF">COV05_01555</name>
</gene>
<dbReference type="PANTHER" id="PTHR11727:SF7">
    <property type="entry name" value="DIMETHYLADENOSINE TRANSFERASE-RELATED"/>
    <property type="match status" value="1"/>
</dbReference>
<keyword evidence="6 7" id="KW-0694">RNA-binding</keyword>